<dbReference type="SUPFAM" id="SSF48452">
    <property type="entry name" value="TPR-like"/>
    <property type="match status" value="1"/>
</dbReference>
<protein>
    <submittedName>
        <fullName evidence="3">Uncharacterized protein</fullName>
    </submittedName>
</protein>
<keyword evidence="4" id="KW-1185">Reference proteome</keyword>
<dbReference type="OrthoDB" id="2423701at2759"/>
<organism evidence="3 4">
    <name type="scientific">Daedalea quercina L-15889</name>
    <dbReference type="NCBI Taxonomy" id="1314783"/>
    <lineage>
        <taxon>Eukaryota</taxon>
        <taxon>Fungi</taxon>
        <taxon>Dikarya</taxon>
        <taxon>Basidiomycota</taxon>
        <taxon>Agaricomycotina</taxon>
        <taxon>Agaricomycetes</taxon>
        <taxon>Polyporales</taxon>
        <taxon>Fomitopsis</taxon>
    </lineage>
</organism>
<dbReference type="InterPro" id="IPR011990">
    <property type="entry name" value="TPR-like_helical_dom_sf"/>
</dbReference>
<dbReference type="GO" id="GO:0006620">
    <property type="term" value="P:post-translational protein targeting to endoplasmic reticulum membrane"/>
    <property type="evidence" value="ECO:0007669"/>
    <property type="project" value="TreeGrafter"/>
</dbReference>
<gene>
    <name evidence="3" type="ORF">DAEQUDRAFT_766972</name>
</gene>
<proteinExistence type="predicted"/>
<dbReference type="InterPro" id="IPR019734">
    <property type="entry name" value="TPR_rpt"/>
</dbReference>
<name>A0A165P0E9_9APHY</name>
<evidence type="ECO:0000313" key="4">
    <source>
        <dbReference type="Proteomes" id="UP000076727"/>
    </source>
</evidence>
<dbReference type="Proteomes" id="UP000076727">
    <property type="component" value="Unassembled WGS sequence"/>
</dbReference>
<dbReference type="InterPro" id="IPR047150">
    <property type="entry name" value="SGT"/>
</dbReference>
<evidence type="ECO:0000313" key="3">
    <source>
        <dbReference type="EMBL" id="KZT67605.1"/>
    </source>
</evidence>
<keyword evidence="1" id="KW-0677">Repeat</keyword>
<dbReference type="STRING" id="1314783.A0A165P0E9"/>
<sequence>MSNSTRAQNLQVEANALFGKGDYSNAYLKYVEAIRSNNHDASLYVNRAACAIRLCMYAEAKDDAQKAVGLDPTHVKGWGRLAQACNGLRYYDESAECWRKALAALPAECPTALEQKLKEQCEAELKVVLERAARAADSVAKNQETKGKMPWDRANAIEDKLKAGMPESAGSSVWVMLRASKLWDDGVRGMMQFKVRPTPEGLQYGGCNGVLACLTNAVLTDSRVFHVDGPRWLEFYAKQVLLELSDFRTWPTRPVEEIKVEALKRQREKGRDAVCTAVHVTVCIWIMQGLVANRNQMDPQVALRRYDDVLELLEWGRTMSRRNVRTEEKAGMFEDYFVRGVRKLRLDALMAACGEHPSQGPEAPLQRLYDEARSIILEMPKVGSAALSDGKHEPGFILAFGVYPKACAYTMVGFYHQQMARRCARRMDFVGVSSHFLEGYQAYWEGAILFPQDDELRAWFLHVALHMLKTSGGEYPVVLHTLEQLRLTLPGVRKIWEHSKIAEQGRDKACEEDLQLEQKIVKDLADGKVKLEDRMLPEYFLSS</sequence>
<dbReference type="Gene3D" id="1.25.40.10">
    <property type="entry name" value="Tetratricopeptide repeat domain"/>
    <property type="match status" value="1"/>
</dbReference>
<dbReference type="PANTHER" id="PTHR45831">
    <property type="entry name" value="LD24721P"/>
    <property type="match status" value="1"/>
</dbReference>
<dbReference type="GO" id="GO:0072380">
    <property type="term" value="C:TRC complex"/>
    <property type="evidence" value="ECO:0007669"/>
    <property type="project" value="TreeGrafter"/>
</dbReference>
<reference evidence="3 4" key="1">
    <citation type="journal article" date="2016" name="Mol. Biol. Evol.">
        <title>Comparative Genomics of Early-Diverging Mushroom-Forming Fungi Provides Insights into the Origins of Lignocellulose Decay Capabilities.</title>
        <authorList>
            <person name="Nagy L.G."/>
            <person name="Riley R."/>
            <person name="Tritt A."/>
            <person name="Adam C."/>
            <person name="Daum C."/>
            <person name="Floudas D."/>
            <person name="Sun H."/>
            <person name="Yadav J.S."/>
            <person name="Pangilinan J."/>
            <person name="Larsson K.H."/>
            <person name="Matsuura K."/>
            <person name="Barry K."/>
            <person name="Labutti K."/>
            <person name="Kuo R."/>
            <person name="Ohm R.A."/>
            <person name="Bhattacharya S.S."/>
            <person name="Shirouzu T."/>
            <person name="Yoshinaga Y."/>
            <person name="Martin F.M."/>
            <person name="Grigoriev I.V."/>
            <person name="Hibbett D.S."/>
        </authorList>
    </citation>
    <scope>NUCLEOTIDE SEQUENCE [LARGE SCALE GENOMIC DNA]</scope>
    <source>
        <strain evidence="3 4">L-15889</strain>
    </source>
</reference>
<dbReference type="SMART" id="SM00028">
    <property type="entry name" value="TPR"/>
    <property type="match status" value="3"/>
</dbReference>
<keyword evidence="2" id="KW-0802">TPR repeat</keyword>
<evidence type="ECO:0000256" key="1">
    <source>
        <dbReference type="ARBA" id="ARBA00022737"/>
    </source>
</evidence>
<dbReference type="GO" id="GO:0060090">
    <property type="term" value="F:molecular adaptor activity"/>
    <property type="evidence" value="ECO:0007669"/>
    <property type="project" value="TreeGrafter"/>
</dbReference>
<evidence type="ECO:0000256" key="2">
    <source>
        <dbReference type="ARBA" id="ARBA00022803"/>
    </source>
</evidence>
<accession>A0A165P0E9</accession>
<dbReference type="PANTHER" id="PTHR45831:SF2">
    <property type="entry name" value="LD24721P"/>
    <property type="match status" value="1"/>
</dbReference>
<dbReference type="EMBL" id="KV429074">
    <property type="protein sequence ID" value="KZT67605.1"/>
    <property type="molecule type" value="Genomic_DNA"/>
</dbReference>
<dbReference type="AlphaFoldDB" id="A0A165P0E9"/>
<dbReference type="GO" id="GO:0016020">
    <property type="term" value="C:membrane"/>
    <property type="evidence" value="ECO:0007669"/>
    <property type="project" value="TreeGrafter"/>
</dbReference>